<dbReference type="EMBL" id="CP019336">
    <property type="protein sequence ID" value="AUC23500.1"/>
    <property type="molecule type" value="Genomic_DNA"/>
</dbReference>
<evidence type="ECO:0000313" key="2">
    <source>
        <dbReference type="Proteomes" id="UP000232721"/>
    </source>
</evidence>
<accession>A0ABM6Q2S2</accession>
<sequence length="134" mass="15188">MKLEKEKAAKVIEDQYLEGYQKEINEIVGKEIPININWNTFEIDFIKFVPSICLQRLTDGLKSVCKDKKSKEVVAGNINSIEVYCIPNEGAEAKKELKLDTSVFSLTACWGGHQSGYFTDLEICEYLESSLQQS</sequence>
<proteinExistence type="predicted"/>
<evidence type="ECO:0000313" key="1">
    <source>
        <dbReference type="EMBL" id="AUC23500.1"/>
    </source>
</evidence>
<protein>
    <submittedName>
        <fullName evidence="1">Uncharacterized protein</fullName>
    </submittedName>
</protein>
<reference evidence="1 2" key="1">
    <citation type="submission" date="2017-02" db="EMBL/GenBank/DDBJ databases">
        <title>Trade-off between light-utilization and light-protection in marine flavobacteria.</title>
        <authorList>
            <person name="Kumagai Y."/>
            <person name="Yoshizawa S."/>
            <person name="Kogure K."/>
            <person name="Iwasaki W."/>
        </authorList>
    </citation>
    <scope>NUCLEOTIDE SEQUENCE [LARGE SCALE GENOMIC DNA]</scope>
    <source>
        <strain evidence="1 2">KCTC 23670</strain>
    </source>
</reference>
<organism evidence="1 2">
    <name type="scientific">Polaribacter sejongensis</name>
    <dbReference type="NCBI Taxonomy" id="985043"/>
    <lineage>
        <taxon>Bacteria</taxon>
        <taxon>Pseudomonadati</taxon>
        <taxon>Bacteroidota</taxon>
        <taxon>Flavobacteriia</taxon>
        <taxon>Flavobacteriales</taxon>
        <taxon>Flavobacteriaceae</taxon>
    </lineage>
</organism>
<keyword evidence="2" id="KW-1185">Reference proteome</keyword>
<dbReference type="Proteomes" id="UP000232721">
    <property type="component" value="Chromosome"/>
</dbReference>
<gene>
    <name evidence="1" type="ORF">BTO15_15950</name>
</gene>
<dbReference type="RefSeq" id="WP_208889529.1">
    <property type="nucleotide sequence ID" value="NZ_CP019336.1"/>
</dbReference>
<name>A0ABM6Q2S2_9FLAO</name>